<dbReference type="GO" id="GO:0005829">
    <property type="term" value="C:cytosol"/>
    <property type="evidence" value="ECO:0007669"/>
    <property type="project" value="TreeGrafter"/>
</dbReference>
<dbReference type="PANTHER" id="PTHR33777:SF1">
    <property type="entry name" value="UPF0045 PROTEIN ECM15"/>
    <property type="match status" value="1"/>
</dbReference>
<evidence type="ECO:0000256" key="1">
    <source>
        <dbReference type="ARBA" id="ARBA00010272"/>
    </source>
</evidence>
<evidence type="ECO:0000313" key="5">
    <source>
        <dbReference type="Proteomes" id="UP000193834"/>
    </source>
</evidence>
<reference evidence="4 5" key="1">
    <citation type="submission" date="2017-04" db="EMBL/GenBank/DDBJ databases">
        <authorList>
            <person name="Afonso C.L."/>
            <person name="Miller P.J."/>
            <person name="Scott M.A."/>
            <person name="Spackman E."/>
            <person name="Goraichik I."/>
            <person name="Dimitrov K.M."/>
            <person name="Suarez D.L."/>
            <person name="Swayne D.E."/>
        </authorList>
    </citation>
    <scope>NUCLEOTIDE SEQUENCE [LARGE SCALE GENOMIC DNA]</scope>
    <source>
        <strain evidence="4 5">11</strain>
    </source>
</reference>
<feature type="compositionally biased region" description="Basic and acidic residues" evidence="2">
    <location>
        <begin position="98"/>
        <end position="107"/>
    </location>
</feature>
<dbReference type="AlphaFoldDB" id="A0A1X7L6I5"/>
<dbReference type="Proteomes" id="UP000193834">
    <property type="component" value="Unassembled WGS sequence"/>
</dbReference>
<evidence type="ECO:0000259" key="3">
    <source>
        <dbReference type="Pfam" id="PF01910"/>
    </source>
</evidence>
<dbReference type="Pfam" id="PF01910">
    <property type="entry name" value="Thiamine_BP"/>
    <property type="match status" value="1"/>
</dbReference>
<dbReference type="OrthoDB" id="2147383at2"/>
<keyword evidence="5" id="KW-1185">Reference proteome</keyword>
<name>A0A1X7L6I5_9BACL</name>
<evidence type="ECO:0000313" key="4">
    <source>
        <dbReference type="EMBL" id="SMG49461.1"/>
    </source>
</evidence>
<comment type="similarity">
    <text evidence="1">Belongs to the UPF0045 family.</text>
</comment>
<dbReference type="Gene3D" id="3.30.70.930">
    <property type="match status" value="1"/>
</dbReference>
<dbReference type="EMBL" id="FXAZ01000004">
    <property type="protein sequence ID" value="SMG49461.1"/>
    <property type="molecule type" value="Genomic_DNA"/>
</dbReference>
<proteinExistence type="inferred from homology"/>
<dbReference type="InterPro" id="IPR051614">
    <property type="entry name" value="UPF0045_domain"/>
</dbReference>
<dbReference type="SUPFAM" id="SSF89957">
    <property type="entry name" value="MTH1187/YkoF-like"/>
    <property type="match status" value="1"/>
</dbReference>
<protein>
    <submittedName>
        <fullName evidence="4">Uncharacterized protein, MTH1187 family</fullName>
    </submittedName>
</protein>
<dbReference type="InterPro" id="IPR002767">
    <property type="entry name" value="Thiamine_BP"/>
</dbReference>
<accession>A0A1X7L6I5</accession>
<dbReference type="RefSeq" id="WP_085495431.1">
    <property type="nucleotide sequence ID" value="NZ_FXAZ01000004.1"/>
</dbReference>
<feature type="domain" description="Thiamine-binding protein" evidence="3">
    <location>
        <begin position="4"/>
        <end position="96"/>
    </location>
</feature>
<dbReference type="STRING" id="1852522.SAMN06295960_3046"/>
<gene>
    <name evidence="4" type="ORF">SAMN06295960_3046</name>
</gene>
<dbReference type="NCBIfam" id="TIGR00106">
    <property type="entry name" value="MTH1187 family thiamine-binding protein"/>
    <property type="match status" value="1"/>
</dbReference>
<feature type="region of interest" description="Disordered" evidence="2">
    <location>
        <begin position="79"/>
        <end position="107"/>
    </location>
</feature>
<dbReference type="PANTHER" id="PTHR33777">
    <property type="entry name" value="UPF0045 PROTEIN ECM15"/>
    <property type="match status" value="1"/>
</dbReference>
<organism evidence="4 5">
    <name type="scientific">Paenibacillus aquistagni</name>
    <dbReference type="NCBI Taxonomy" id="1852522"/>
    <lineage>
        <taxon>Bacteria</taxon>
        <taxon>Bacillati</taxon>
        <taxon>Bacillota</taxon>
        <taxon>Bacilli</taxon>
        <taxon>Bacillales</taxon>
        <taxon>Paenibacillaceae</taxon>
        <taxon>Paenibacillus</taxon>
    </lineage>
</organism>
<feature type="compositionally biased region" description="Polar residues" evidence="2">
    <location>
        <begin position="86"/>
        <end position="97"/>
    </location>
</feature>
<dbReference type="InterPro" id="IPR029756">
    <property type="entry name" value="MTH1187/YkoF-like"/>
</dbReference>
<evidence type="ECO:0000256" key="2">
    <source>
        <dbReference type="SAM" id="MobiDB-lite"/>
    </source>
</evidence>
<sequence>MAIAEITIIPIGTATTSLSAYVAQLQEVLSKQEGIQYELTSMSTIVEGSLDRLFEVIRVLHETPFQYGAARVSTSIKIDDRRDKPSSSLQKIQSVQEKISKSEHYPS</sequence>